<evidence type="ECO:0000256" key="2">
    <source>
        <dbReference type="ARBA" id="ARBA00001962"/>
    </source>
</evidence>
<evidence type="ECO:0000256" key="10">
    <source>
        <dbReference type="ARBA" id="ARBA00023004"/>
    </source>
</evidence>
<dbReference type="GO" id="GO:0043768">
    <property type="term" value="F:S-ribosylhomocysteine lyase activity"/>
    <property type="evidence" value="ECO:0007669"/>
    <property type="project" value="UniProtKB-EC"/>
</dbReference>
<dbReference type="OrthoDB" id="9788129at2"/>
<name>A0A5C4LV03_9PSEU</name>
<dbReference type="InterPro" id="IPR003815">
    <property type="entry name" value="S-ribosylhomocysteinase"/>
</dbReference>
<organism evidence="15 16">
    <name type="scientific">Amycolatopsis alkalitolerans</name>
    <dbReference type="NCBI Taxonomy" id="2547244"/>
    <lineage>
        <taxon>Bacteria</taxon>
        <taxon>Bacillati</taxon>
        <taxon>Actinomycetota</taxon>
        <taxon>Actinomycetes</taxon>
        <taxon>Pseudonocardiales</taxon>
        <taxon>Pseudonocardiaceae</taxon>
        <taxon>Amycolatopsis</taxon>
    </lineage>
</organism>
<gene>
    <name evidence="15" type="ORF">FG385_26160</name>
</gene>
<evidence type="ECO:0000256" key="5">
    <source>
        <dbReference type="ARBA" id="ARBA00012240"/>
    </source>
</evidence>
<evidence type="ECO:0000256" key="4">
    <source>
        <dbReference type="ARBA" id="ARBA00011738"/>
    </source>
</evidence>
<comment type="subunit">
    <text evidence="4">Homodimer.</text>
</comment>
<comment type="function">
    <text evidence="12">Involved in the synthesis of autoinducer 2 (AI-2) which is secreted by bacteria and is used to communicate both the cell density and the metabolic potential of the environment. The regulation of gene expression in response to changes in cell density is called quorum sensing. Catalyzes the transformation of S-ribosylhomocysteine (RHC) to homocysteine (HC) and 4,5-dihydroxy-2,3-pentadione (DPD).</text>
</comment>
<evidence type="ECO:0000313" key="15">
    <source>
        <dbReference type="EMBL" id="TNC22276.1"/>
    </source>
</evidence>
<keyword evidence="16" id="KW-1185">Reference proteome</keyword>
<dbReference type="AlphaFoldDB" id="A0A5C4LV03"/>
<dbReference type="Proteomes" id="UP000305546">
    <property type="component" value="Unassembled WGS sequence"/>
</dbReference>
<evidence type="ECO:0000256" key="14">
    <source>
        <dbReference type="ARBA" id="ARBA00031777"/>
    </source>
</evidence>
<evidence type="ECO:0000256" key="12">
    <source>
        <dbReference type="ARBA" id="ARBA00024654"/>
    </source>
</evidence>
<dbReference type="EC" id="4.4.1.21" evidence="5"/>
<dbReference type="PANTHER" id="PTHR35799">
    <property type="entry name" value="S-RIBOSYLHOMOCYSTEINE LYASE"/>
    <property type="match status" value="1"/>
</dbReference>
<dbReference type="GO" id="GO:0005506">
    <property type="term" value="F:iron ion binding"/>
    <property type="evidence" value="ECO:0007669"/>
    <property type="project" value="InterPro"/>
</dbReference>
<evidence type="ECO:0000256" key="11">
    <source>
        <dbReference type="ARBA" id="ARBA00023239"/>
    </source>
</evidence>
<dbReference type="Gene3D" id="3.30.1360.80">
    <property type="entry name" value="S-ribosylhomocysteinase (LuxS)"/>
    <property type="match status" value="1"/>
</dbReference>
<evidence type="ECO:0000313" key="16">
    <source>
        <dbReference type="Proteomes" id="UP000305546"/>
    </source>
</evidence>
<keyword evidence="10" id="KW-0408">Iron</keyword>
<comment type="cofactor">
    <cofactor evidence="2">
        <name>Fe cation</name>
        <dbReference type="ChEBI" id="CHEBI:24875"/>
    </cofactor>
</comment>
<keyword evidence="8" id="KW-0479">Metal-binding</keyword>
<keyword evidence="9" id="KW-0071">Autoinducer synthesis</keyword>
<evidence type="ECO:0000256" key="7">
    <source>
        <dbReference type="ARBA" id="ARBA00022654"/>
    </source>
</evidence>
<keyword evidence="7" id="KW-0673">Quorum sensing</keyword>
<evidence type="ECO:0000256" key="9">
    <source>
        <dbReference type="ARBA" id="ARBA00022929"/>
    </source>
</evidence>
<dbReference type="InterPro" id="IPR037005">
    <property type="entry name" value="LuxS_sf"/>
</dbReference>
<dbReference type="SUPFAM" id="SSF63411">
    <property type="entry name" value="LuxS/MPP-like metallohydrolase"/>
    <property type="match status" value="1"/>
</dbReference>
<keyword evidence="11 15" id="KW-0456">Lyase</keyword>
<evidence type="ECO:0000256" key="6">
    <source>
        <dbReference type="ARBA" id="ARBA00015130"/>
    </source>
</evidence>
<comment type="catalytic activity">
    <reaction evidence="1">
        <text>S-(5-deoxy-D-ribos-5-yl)-L-homocysteine = (S)-4,5-dihydroxypentane-2,3-dione + L-homocysteine</text>
        <dbReference type="Rhea" id="RHEA:17753"/>
        <dbReference type="ChEBI" id="CHEBI:29484"/>
        <dbReference type="ChEBI" id="CHEBI:58195"/>
        <dbReference type="ChEBI" id="CHEBI:58199"/>
        <dbReference type="EC" id="4.4.1.21"/>
    </reaction>
</comment>
<reference evidence="15 16" key="1">
    <citation type="submission" date="2019-06" db="EMBL/GenBank/DDBJ databases">
        <title>Amycolatopsis alkalitolerans sp. nov., isolated from Gastrodia elata Blume.</title>
        <authorList>
            <person name="Narsing Rao M.P."/>
            <person name="Li W.J."/>
        </authorList>
    </citation>
    <scope>NUCLEOTIDE SEQUENCE [LARGE SCALE GENOMIC DNA]</scope>
    <source>
        <strain evidence="15 16">SYSUP0005</strain>
    </source>
</reference>
<dbReference type="PANTHER" id="PTHR35799:SF1">
    <property type="entry name" value="S-RIBOSYLHOMOCYSTEINE LYASE"/>
    <property type="match status" value="1"/>
</dbReference>
<dbReference type="EMBL" id="VDFW01000028">
    <property type="protein sequence ID" value="TNC22276.1"/>
    <property type="molecule type" value="Genomic_DNA"/>
</dbReference>
<dbReference type="InterPro" id="IPR011249">
    <property type="entry name" value="Metalloenz_LuxS/M16"/>
</dbReference>
<comment type="caution">
    <text evidence="15">The sequence shown here is derived from an EMBL/GenBank/DDBJ whole genome shotgun (WGS) entry which is preliminary data.</text>
</comment>
<dbReference type="PRINTS" id="PR01487">
    <property type="entry name" value="LUXSPROTEIN"/>
</dbReference>
<evidence type="ECO:0000256" key="13">
    <source>
        <dbReference type="ARBA" id="ARBA00030600"/>
    </source>
</evidence>
<dbReference type="GO" id="GO:0009372">
    <property type="term" value="P:quorum sensing"/>
    <property type="evidence" value="ECO:0007669"/>
    <property type="project" value="UniProtKB-KW"/>
</dbReference>
<protein>
    <recommendedName>
        <fullName evidence="6">S-ribosylhomocysteine lyase</fullName>
        <ecNumber evidence="5">4.4.1.21</ecNumber>
    </recommendedName>
    <alternativeName>
        <fullName evidence="13">AI-2 synthesis protein</fullName>
    </alternativeName>
    <alternativeName>
        <fullName evidence="14">Autoinducer-2 production protein LuxS</fullName>
    </alternativeName>
</protein>
<comment type="similarity">
    <text evidence="3">Belongs to the LuxS family.</text>
</comment>
<dbReference type="Pfam" id="PF02664">
    <property type="entry name" value="LuxS"/>
    <property type="match status" value="1"/>
</dbReference>
<evidence type="ECO:0000256" key="8">
    <source>
        <dbReference type="ARBA" id="ARBA00022723"/>
    </source>
</evidence>
<accession>A0A5C4LV03</accession>
<proteinExistence type="inferred from homology"/>
<evidence type="ECO:0000256" key="1">
    <source>
        <dbReference type="ARBA" id="ARBA00000297"/>
    </source>
</evidence>
<sequence>MSPPYLRLTDRRKTSANGDIYVWHLRIAQPNVSSITDQVMHSMEHFLGDYMCAAEPDVITVAPMGCRTGFYIASTIEKFDDMSKLLADVLGSMLRATDVPHANVVQCGWAANHSLEGAQNIASWLLDRRADWADPGPDALEL</sequence>
<evidence type="ECO:0000256" key="3">
    <source>
        <dbReference type="ARBA" id="ARBA00007311"/>
    </source>
</evidence>